<keyword evidence="3 14" id="KW-0863">Zinc-finger</keyword>
<dbReference type="Gene3D" id="1.10.565.10">
    <property type="entry name" value="Retinoid X Receptor"/>
    <property type="match status" value="1"/>
</dbReference>
<dbReference type="AlphaFoldDB" id="A0AAD5AG40"/>
<dbReference type="SUPFAM" id="SSF57716">
    <property type="entry name" value="Glucocorticoid receptor-like (DNA-binding domain)"/>
    <property type="match status" value="1"/>
</dbReference>
<dbReference type="InterPro" id="IPR001728">
    <property type="entry name" value="ThyrH_rcpt"/>
</dbReference>
<evidence type="ECO:0000256" key="4">
    <source>
        <dbReference type="ARBA" id="ARBA00022833"/>
    </source>
</evidence>
<keyword evidence="9 14" id="KW-0675">Receptor</keyword>
<protein>
    <recommendedName>
        <fullName evidence="11">Nuclear receptor subfamily 1 group I member 2</fullName>
    </recommendedName>
    <alternativeName>
        <fullName evidence="13">Orphan nuclear receptor PXR</fullName>
    </alternativeName>
    <alternativeName>
        <fullName evidence="12">Pregnane X receptor</fullName>
    </alternativeName>
</protein>
<dbReference type="PRINTS" id="PR00047">
    <property type="entry name" value="STROIDFINGER"/>
</dbReference>
<dbReference type="CDD" id="cd06934">
    <property type="entry name" value="NR_LBD_PXR_like"/>
    <property type="match status" value="1"/>
</dbReference>
<evidence type="ECO:0000256" key="3">
    <source>
        <dbReference type="ARBA" id="ARBA00022771"/>
    </source>
</evidence>
<evidence type="ECO:0000259" key="17">
    <source>
        <dbReference type="PROSITE" id="PS51843"/>
    </source>
</evidence>
<dbReference type="GO" id="GO:0008270">
    <property type="term" value="F:zinc ion binding"/>
    <property type="evidence" value="ECO:0007669"/>
    <property type="project" value="UniProtKB-KW"/>
</dbReference>
<reference evidence="18" key="1">
    <citation type="submission" date="2018-07" db="EMBL/GenBank/DDBJ databases">
        <title>Comparative genomics of catfishes provides insights into carnivory and benthic adaptation.</title>
        <authorList>
            <person name="Zhang Y."/>
            <person name="Wang D."/>
            <person name="Peng Z."/>
            <person name="Zheng S."/>
            <person name="Shao F."/>
            <person name="Tao W."/>
        </authorList>
    </citation>
    <scope>NUCLEOTIDE SEQUENCE</scope>
    <source>
        <strain evidence="18">Chongqing</strain>
    </source>
</reference>
<feature type="compositionally biased region" description="Basic and acidic residues" evidence="15">
    <location>
        <begin position="174"/>
        <end position="192"/>
    </location>
</feature>
<dbReference type="SMART" id="SM00399">
    <property type="entry name" value="ZnF_C4"/>
    <property type="match status" value="1"/>
</dbReference>
<dbReference type="Pfam" id="PF00104">
    <property type="entry name" value="Hormone_recep"/>
    <property type="match status" value="1"/>
</dbReference>
<evidence type="ECO:0000256" key="12">
    <source>
        <dbReference type="ARBA" id="ARBA00078912"/>
    </source>
</evidence>
<evidence type="ECO:0000256" key="9">
    <source>
        <dbReference type="ARBA" id="ARBA00023170"/>
    </source>
</evidence>
<dbReference type="FunFam" id="3.30.50.10:FF:000033">
    <property type="entry name" value="Nuclear receptor subfamily 1 group I member 2"/>
    <property type="match status" value="1"/>
</dbReference>
<dbReference type="PRINTS" id="PR00398">
    <property type="entry name" value="STRDHORMONER"/>
</dbReference>
<dbReference type="InterPro" id="IPR000536">
    <property type="entry name" value="Nucl_hrmn_rcpt_lig-bd"/>
</dbReference>
<evidence type="ECO:0000256" key="10">
    <source>
        <dbReference type="ARBA" id="ARBA00023242"/>
    </source>
</evidence>
<dbReference type="GO" id="GO:0030154">
    <property type="term" value="P:cell differentiation"/>
    <property type="evidence" value="ECO:0007669"/>
    <property type="project" value="TreeGrafter"/>
</dbReference>
<feature type="region of interest" description="Disordered" evidence="15">
    <location>
        <begin position="19"/>
        <end position="38"/>
    </location>
</feature>
<dbReference type="PRINTS" id="PR00546">
    <property type="entry name" value="THYROIDHORMR"/>
</dbReference>
<evidence type="ECO:0000256" key="13">
    <source>
        <dbReference type="ARBA" id="ARBA00082649"/>
    </source>
</evidence>
<evidence type="ECO:0000256" key="5">
    <source>
        <dbReference type="ARBA" id="ARBA00023015"/>
    </source>
</evidence>
<keyword evidence="6 14" id="KW-0238">DNA-binding</keyword>
<sequence>LFLLRECLSGYRMSCGSRDLDDSGVEEGPREEPEEDDEPKVCQVCGDTATGYHFNAMTCEGCKGFFRRAMKGTPNFRCAFQNKCIITKSNRRQCQSCRLQKCLSIGMLKELIMSDEAVEKRRMIIRRKRLTEEPTVLTQEQESIIQELLMAHAKTFNMTFSDFRQFRPLDRDGYTKGAERNEEVDDSRENTSRLDSSFDSMFQTKQIEDKKLQFTNLPHITDLSTYMIQNIISYAKLIKTFRALTIEDQISLLKGSAFEITQMRFNMLFNEQTGIWECGSLKYCMNDAERAGFQNHLLDPLMKFHYTLRKLHLHQEEYVLMQAISLFSPDRPGVTQHRVIDELQEIFAITLKTYISVKRSGPEKQLLFPKIMACLTEMRTMNEEHTKQVLQIQDIQPEMSPLVLEIVSR</sequence>
<feature type="domain" description="Nuclear receptor" evidence="16">
    <location>
        <begin position="39"/>
        <end position="114"/>
    </location>
</feature>
<dbReference type="InterPro" id="IPR013088">
    <property type="entry name" value="Znf_NHR/GATA"/>
</dbReference>
<dbReference type="InterPro" id="IPR035500">
    <property type="entry name" value="NHR-like_dom_sf"/>
</dbReference>
<dbReference type="PROSITE" id="PS51843">
    <property type="entry name" value="NR_LBD"/>
    <property type="match status" value="1"/>
</dbReference>
<dbReference type="SMART" id="SM00430">
    <property type="entry name" value="HOLI"/>
    <property type="match status" value="1"/>
</dbReference>
<comment type="similarity">
    <text evidence="1">Belongs to the nuclear hormone receptor family. NR1 subfamily.</text>
</comment>
<keyword evidence="10 14" id="KW-0539">Nucleus</keyword>
<dbReference type="GO" id="GO:0000978">
    <property type="term" value="F:RNA polymerase II cis-regulatory region sequence-specific DNA binding"/>
    <property type="evidence" value="ECO:0007669"/>
    <property type="project" value="TreeGrafter"/>
</dbReference>
<keyword evidence="8 14" id="KW-0804">Transcription</keyword>
<dbReference type="PANTHER" id="PTHR24082:SF39">
    <property type="entry name" value="NUCLEAR RECEPTOR SUBFAMILY 1 GROUP I MEMBER 2"/>
    <property type="match status" value="1"/>
</dbReference>
<dbReference type="Pfam" id="PF00105">
    <property type="entry name" value="zf-C4"/>
    <property type="match status" value="1"/>
</dbReference>
<dbReference type="InterPro" id="IPR001723">
    <property type="entry name" value="Nuclear_hrmn_rcpt"/>
</dbReference>
<evidence type="ECO:0000313" key="19">
    <source>
        <dbReference type="Proteomes" id="UP001205998"/>
    </source>
</evidence>
<evidence type="ECO:0000256" key="11">
    <source>
        <dbReference type="ARBA" id="ARBA00074444"/>
    </source>
</evidence>
<dbReference type="PROSITE" id="PS00031">
    <property type="entry name" value="NUCLEAR_REC_DBD_1"/>
    <property type="match status" value="1"/>
</dbReference>
<dbReference type="PROSITE" id="PS51030">
    <property type="entry name" value="NUCLEAR_REC_DBD_2"/>
    <property type="match status" value="1"/>
</dbReference>
<evidence type="ECO:0000256" key="15">
    <source>
        <dbReference type="SAM" id="MobiDB-lite"/>
    </source>
</evidence>
<dbReference type="GO" id="GO:0000122">
    <property type="term" value="P:negative regulation of transcription by RNA polymerase II"/>
    <property type="evidence" value="ECO:0007669"/>
    <property type="project" value="TreeGrafter"/>
</dbReference>
<evidence type="ECO:0000256" key="8">
    <source>
        <dbReference type="ARBA" id="ARBA00023163"/>
    </source>
</evidence>
<feature type="domain" description="NR LBD" evidence="17">
    <location>
        <begin position="140"/>
        <end position="409"/>
    </location>
</feature>
<dbReference type="PANTHER" id="PTHR24082">
    <property type="entry name" value="NUCLEAR HORMONE RECEPTOR"/>
    <property type="match status" value="1"/>
</dbReference>
<accession>A0AAD5AG40</accession>
<dbReference type="EMBL" id="MU554589">
    <property type="protein sequence ID" value="KAI5615437.1"/>
    <property type="molecule type" value="Genomic_DNA"/>
</dbReference>
<evidence type="ECO:0000256" key="1">
    <source>
        <dbReference type="ARBA" id="ARBA00008092"/>
    </source>
</evidence>
<dbReference type="FunFam" id="1.10.565.10:FF:000024">
    <property type="entry name" value="Nuclear receptor subfamily 1 group I member 2"/>
    <property type="match status" value="1"/>
</dbReference>
<feature type="region of interest" description="Disordered" evidence="15">
    <location>
        <begin position="174"/>
        <end position="195"/>
    </location>
</feature>
<dbReference type="GO" id="GO:0005634">
    <property type="term" value="C:nucleus"/>
    <property type="evidence" value="ECO:0007669"/>
    <property type="project" value="UniProtKB-SubCell"/>
</dbReference>
<comment type="subcellular location">
    <subcellularLocation>
        <location evidence="14">Nucleus</location>
    </subcellularLocation>
</comment>
<evidence type="ECO:0000256" key="6">
    <source>
        <dbReference type="ARBA" id="ARBA00023125"/>
    </source>
</evidence>
<evidence type="ECO:0000256" key="2">
    <source>
        <dbReference type="ARBA" id="ARBA00022723"/>
    </source>
</evidence>
<feature type="non-terminal residue" evidence="18">
    <location>
        <position position="409"/>
    </location>
</feature>
<proteinExistence type="inferred from homology"/>
<keyword evidence="19" id="KW-1185">Reference proteome</keyword>
<dbReference type="InterPro" id="IPR001628">
    <property type="entry name" value="Znf_hrmn_rcpt"/>
</dbReference>
<keyword evidence="2 14" id="KW-0479">Metal-binding</keyword>
<evidence type="ECO:0000256" key="7">
    <source>
        <dbReference type="ARBA" id="ARBA00023159"/>
    </source>
</evidence>
<dbReference type="Proteomes" id="UP001205998">
    <property type="component" value="Unassembled WGS sequence"/>
</dbReference>
<keyword evidence="4 14" id="KW-0862">Zinc</keyword>
<organism evidence="18 19">
    <name type="scientific">Silurus asotus</name>
    <name type="common">Amur catfish</name>
    <name type="synonym">Parasilurus asotus</name>
    <dbReference type="NCBI Taxonomy" id="30991"/>
    <lineage>
        <taxon>Eukaryota</taxon>
        <taxon>Metazoa</taxon>
        <taxon>Chordata</taxon>
        <taxon>Craniata</taxon>
        <taxon>Vertebrata</taxon>
        <taxon>Euteleostomi</taxon>
        <taxon>Actinopterygii</taxon>
        <taxon>Neopterygii</taxon>
        <taxon>Teleostei</taxon>
        <taxon>Ostariophysi</taxon>
        <taxon>Siluriformes</taxon>
        <taxon>Siluridae</taxon>
        <taxon>Silurus</taxon>
    </lineage>
</organism>
<gene>
    <name evidence="18" type="ORF">C0J50_0118</name>
</gene>
<evidence type="ECO:0000313" key="18">
    <source>
        <dbReference type="EMBL" id="KAI5615437.1"/>
    </source>
</evidence>
<dbReference type="GO" id="GO:0045944">
    <property type="term" value="P:positive regulation of transcription by RNA polymerase II"/>
    <property type="evidence" value="ECO:0007669"/>
    <property type="project" value="TreeGrafter"/>
</dbReference>
<comment type="caution">
    <text evidence="18">The sequence shown here is derived from an EMBL/GenBank/DDBJ whole genome shotgun (WGS) entry which is preliminary data.</text>
</comment>
<evidence type="ECO:0000259" key="16">
    <source>
        <dbReference type="PROSITE" id="PS51030"/>
    </source>
</evidence>
<keyword evidence="5 14" id="KW-0805">Transcription regulation</keyword>
<feature type="non-terminal residue" evidence="18">
    <location>
        <position position="1"/>
    </location>
</feature>
<dbReference type="SUPFAM" id="SSF48508">
    <property type="entry name" value="Nuclear receptor ligand-binding domain"/>
    <property type="match status" value="1"/>
</dbReference>
<keyword evidence="7" id="KW-0010">Activator</keyword>
<dbReference type="InterPro" id="IPR050234">
    <property type="entry name" value="Nuclear_hormone_rcpt_NR1"/>
</dbReference>
<dbReference type="Gene3D" id="3.30.50.10">
    <property type="entry name" value="Erythroid Transcription Factor GATA-1, subunit A"/>
    <property type="match status" value="1"/>
</dbReference>
<name>A0AAD5AG40_SILAS</name>
<evidence type="ECO:0000256" key="14">
    <source>
        <dbReference type="RuleBase" id="RU004334"/>
    </source>
</evidence>
<dbReference type="GO" id="GO:0004879">
    <property type="term" value="F:nuclear receptor activity"/>
    <property type="evidence" value="ECO:0007669"/>
    <property type="project" value="InterPro"/>
</dbReference>